<keyword evidence="3" id="KW-1185">Reference proteome</keyword>
<reference evidence="3" key="1">
    <citation type="submission" date="2011-07" db="EMBL/GenBank/DDBJ databases">
        <authorList>
            <consortium name="Caenorhabditis brenneri Sequencing and Analysis Consortium"/>
            <person name="Wilson R.K."/>
        </authorList>
    </citation>
    <scope>NUCLEOTIDE SEQUENCE [LARGE SCALE GENOMIC DNA]</scope>
    <source>
        <strain evidence="3">PB2801</strain>
    </source>
</reference>
<dbReference type="Pfam" id="PF00615">
    <property type="entry name" value="RGS"/>
    <property type="match status" value="1"/>
</dbReference>
<dbReference type="AlphaFoldDB" id="G0P1A6"/>
<evidence type="ECO:0000259" key="1">
    <source>
        <dbReference type="Pfam" id="PF00615"/>
    </source>
</evidence>
<evidence type="ECO:0000313" key="3">
    <source>
        <dbReference type="Proteomes" id="UP000008068"/>
    </source>
</evidence>
<accession>G0P1A6</accession>
<dbReference type="HOGENOM" id="CLU_2499887_0_0_1"/>
<proteinExistence type="predicted"/>
<protein>
    <recommendedName>
        <fullName evidence="1">RGS domain-containing protein</fullName>
    </recommendedName>
</protein>
<evidence type="ECO:0000313" key="2">
    <source>
        <dbReference type="EMBL" id="EGT42267.1"/>
    </source>
</evidence>
<dbReference type="InterPro" id="IPR044926">
    <property type="entry name" value="RGS_subdomain_2"/>
</dbReference>
<sequence length="86" mass="10049">MIVQKQRDINKREAMTEAIYDAYMHPNAPQEVFFSKKLIDAVVHGSSFPKPSLYNAILKEVKDRLEVVHPRFILTAPFKQLEELYD</sequence>
<name>G0P1A6_CAEBE</name>
<feature type="domain" description="RGS" evidence="1">
    <location>
        <begin position="6"/>
        <end position="80"/>
    </location>
</feature>
<dbReference type="InParanoid" id="G0P1A6"/>
<organism evidence="3">
    <name type="scientific">Caenorhabditis brenneri</name>
    <name type="common">Nematode worm</name>
    <dbReference type="NCBI Taxonomy" id="135651"/>
    <lineage>
        <taxon>Eukaryota</taxon>
        <taxon>Metazoa</taxon>
        <taxon>Ecdysozoa</taxon>
        <taxon>Nematoda</taxon>
        <taxon>Chromadorea</taxon>
        <taxon>Rhabditida</taxon>
        <taxon>Rhabditina</taxon>
        <taxon>Rhabditomorpha</taxon>
        <taxon>Rhabditoidea</taxon>
        <taxon>Rhabditidae</taxon>
        <taxon>Peloderinae</taxon>
        <taxon>Caenorhabditis</taxon>
    </lineage>
</organism>
<dbReference type="InterPro" id="IPR016137">
    <property type="entry name" value="RGS"/>
</dbReference>
<dbReference type="Proteomes" id="UP000008068">
    <property type="component" value="Unassembled WGS sequence"/>
</dbReference>
<dbReference type="SUPFAM" id="SSF48097">
    <property type="entry name" value="Regulator of G-protein signaling, RGS"/>
    <property type="match status" value="1"/>
</dbReference>
<gene>
    <name evidence="2" type="ORF">CAEBREN_07860</name>
</gene>
<dbReference type="InterPro" id="IPR036305">
    <property type="entry name" value="RGS_sf"/>
</dbReference>
<dbReference type="Gene3D" id="1.10.167.10">
    <property type="entry name" value="Regulator of G-protein Signalling 4, domain 2"/>
    <property type="match status" value="1"/>
</dbReference>
<dbReference type="EMBL" id="GL380010">
    <property type="protein sequence ID" value="EGT42267.1"/>
    <property type="molecule type" value="Genomic_DNA"/>
</dbReference>